<feature type="region of interest" description="Disordered" evidence="4">
    <location>
        <begin position="439"/>
        <end position="478"/>
    </location>
</feature>
<dbReference type="InterPro" id="IPR003778">
    <property type="entry name" value="CT_A_B"/>
</dbReference>
<keyword evidence="8" id="KW-1185">Reference proteome</keyword>
<dbReference type="EMBL" id="JBHSFI010000008">
    <property type="protein sequence ID" value="MFC4631252.1"/>
    <property type="molecule type" value="Genomic_DNA"/>
</dbReference>
<dbReference type="PANTHER" id="PTHR43309:SF3">
    <property type="entry name" value="5-OXOPROLINASE SUBUNIT C"/>
    <property type="match status" value="1"/>
</dbReference>
<organism evidence="7 8">
    <name type="scientific">Promicromonospora alba</name>
    <dbReference type="NCBI Taxonomy" id="1616110"/>
    <lineage>
        <taxon>Bacteria</taxon>
        <taxon>Bacillati</taxon>
        <taxon>Actinomycetota</taxon>
        <taxon>Actinomycetes</taxon>
        <taxon>Micrococcales</taxon>
        <taxon>Promicromonosporaceae</taxon>
        <taxon>Promicromonospora</taxon>
    </lineage>
</organism>
<feature type="region of interest" description="Disordered" evidence="4">
    <location>
        <begin position="328"/>
        <end position="381"/>
    </location>
</feature>
<proteinExistence type="predicted"/>
<feature type="region of interest" description="Disordered" evidence="4">
    <location>
        <begin position="212"/>
        <end position="232"/>
    </location>
</feature>
<dbReference type="Gene3D" id="3.30.1360.40">
    <property type="match status" value="1"/>
</dbReference>
<comment type="caution">
    <text evidence="7">The sequence shown here is derived from an EMBL/GenBank/DDBJ whole genome shotgun (WGS) entry which is preliminary data.</text>
</comment>
<keyword evidence="1" id="KW-0547">Nucleotide-binding</keyword>
<feature type="domain" description="Carboxyltransferase" evidence="5">
    <location>
        <begin position="1"/>
        <end position="191"/>
    </location>
</feature>
<dbReference type="Pfam" id="PF02626">
    <property type="entry name" value="CT_A_B"/>
    <property type="match status" value="2"/>
</dbReference>
<evidence type="ECO:0000259" key="5">
    <source>
        <dbReference type="SMART" id="SM00796"/>
    </source>
</evidence>
<reference evidence="8" key="1">
    <citation type="journal article" date="2019" name="Int. J. Syst. Evol. Microbiol.">
        <title>The Global Catalogue of Microorganisms (GCM) 10K type strain sequencing project: providing services to taxonomists for standard genome sequencing and annotation.</title>
        <authorList>
            <consortium name="The Broad Institute Genomics Platform"/>
            <consortium name="The Broad Institute Genome Sequencing Center for Infectious Disease"/>
            <person name="Wu L."/>
            <person name="Ma J."/>
        </authorList>
    </citation>
    <scope>NUCLEOTIDE SEQUENCE [LARGE SCALE GENOMIC DNA]</scope>
    <source>
        <strain evidence="8">CCUG 42722</strain>
    </source>
</reference>
<evidence type="ECO:0000313" key="8">
    <source>
        <dbReference type="Proteomes" id="UP001596011"/>
    </source>
</evidence>
<dbReference type="SUPFAM" id="SSF50891">
    <property type="entry name" value="Cyclophilin-like"/>
    <property type="match status" value="2"/>
</dbReference>
<evidence type="ECO:0000256" key="4">
    <source>
        <dbReference type="SAM" id="MobiDB-lite"/>
    </source>
</evidence>
<dbReference type="InterPro" id="IPR003833">
    <property type="entry name" value="CT_C_D"/>
</dbReference>
<gene>
    <name evidence="7" type="ORF">ACFO6V_23600</name>
</gene>
<evidence type="ECO:0000259" key="6">
    <source>
        <dbReference type="SMART" id="SM00797"/>
    </source>
</evidence>
<dbReference type="Proteomes" id="UP001596011">
    <property type="component" value="Unassembled WGS sequence"/>
</dbReference>
<dbReference type="SMART" id="SM00796">
    <property type="entry name" value="AHS1"/>
    <property type="match status" value="1"/>
</dbReference>
<dbReference type="SMART" id="SM00797">
    <property type="entry name" value="AHS2"/>
    <property type="match status" value="1"/>
</dbReference>
<dbReference type="Pfam" id="PF02682">
    <property type="entry name" value="CT_C_D"/>
    <property type="match status" value="1"/>
</dbReference>
<feature type="domain" description="Carboxyltransferase" evidence="6">
    <location>
        <begin position="271"/>
        <end position="608"/>
    </location>
</feature>
<protein>
    <submittedName>
        <fullName evidence="7">Carboxyltransferase domain-containing protein</fullName>
    </submittedName>
</protein>
<dbReference type="RefSeq" id="WP_377141150.1">
    <property type="nucleotide sequence ID" value="NZ_JBHSFI010000008.1"/>
</dbReference>
<keyword evidence="3" id="KW-0067">ATP-binding</keyword>
<sequence>MRVLTARDDALLVELDDLDQAVALYESLLSDPVRGVGVPVPGARTLLVPFRPSAVSASALAAELRARPLDRRVASAARAVEIPVLYDGADLAEAADLLGWSPEELVRRHTAAAWTVGFVGFAPGFAYLTSDDPELVVPRRASPRTRVPAGSVALAGPYSGVYPRESPGGWQLLGRTDAPVWDVTRERPALLLPGDEVRFTAVRALAAAQSGPVISGPEVDHSGSCQDPGLPGSSCCGQPRADVVAAGGALEVVSPGVQALVQDRGRPGSEGAGVSASGALDRPSLRAANRAVGNPSDAAVVESVGGLRLRAHGPQVLAVTGAVGDIVVRPGTARPGGDGSDGAEPSPAEPGPAEPGAATPVRPDRRPLPGEPFALDDGDELRLAPPARGVRAYVAVRGGIDVPPVLGSRATDVLAGLGPEPLGSGDLLPVGGPERGVPAVEPHAAGPHGTGASGAPATGDTVHPAGAPSSDRQDSLPAPGEVTVLSIVLGPRDDWFDAATIARLTGQDWLVTPRSNRIGLRLEGDPLVRIPERASAELPSEGCVTGAIQVPPDGQPVLFLADHPLTGGYPVVGAVVAGHVPLAGQLPAGARVRFTIQNHPGQNHPGGTP</sequence>
<name>A0ABV9HM85_9MICO</name>
<accession>A0ABV9HM85</accession>
<evidence type="ECO:0000256" key="1">
    <source>
        <dbReference type="ARBA" id="ARBA00022741"/>
    </source>
</evidence>
<dbReference type="Gene3D" id="2.40.100.10">
    <property type="entry name" value="Cyclophilin-like"/>
    <property type="match status" value="2"/>
</dbReference>
<dbReference type="InterPro" id="IPR052708">
    <property type="entry name" value="PxpC"/>
</dbReference>
<evidence type="ECO:0000313" key="7">
    <source>
        <dbReference type="EMBL" id="MFC4631252.1"/>
    </source>
</evidence>
<dbReference type="SUPFAM" id="SSF160467">
    <property type="entry name" value="PH0987 N-terminal domain-like"/>
    <property type="match status" value="1"/>
</dbReference>
<dbReference type="InterPro" id="IPR029000">
    <property type="entry name" value="Cyclophilin-like_dom_sf"/>
</dbReference>
<evidence type="ECO:0000256" key="2">
    <source>
        <dbReference type="ARBA" id="ARBA00022801"/>
    </source>
</evidence>
<dbReference type="PANTHER" id="PTHR43309">
    <property type="entry name" value="5-OXOPROLINASE SUBUNIT C"/>
    <property type="match status" value="1"/>
</dbReference>
<keyword evidence="2" id="KW-0378">Hydrolase</keyword>
<evidence type="ECO:0000256" key="3">
    <source>
        <dbReference type="ARBA" id="ARBA00022840"/>
    </source>
</evidence>